<reference evidence="2 3" key="1">
    <citation type="journal article" date="2011" name="Genome Res.">
        <title>Phylogeny-wide analysis of social amoeba genomes highlights ancient origins for complex intercellular communication.</title>
        <authorList>
            <person name="Heidel A.J."/>
            <person name="Lawal H.M."/>
            <person name="Felder M."/>
            <person name="Schilde C."/>
            <person name="Helps N.R."/>
            <person name="Tunggal B."/>
            <person name="Rivero F."/>
            <person name="John U."/>
            <person name="Schleicher M."/>
            <person name="Eichinger L."/>
            <person name="Platzer M."/>
            <person name="Noegel A.A."/>
            <person name="Schaap P."/>
            <person name="Gloeckner G."/>
        </authorList>
    </citation>
    <scope>NUCLEOTIDE SEQUENCE [LARGE SCALE GENOMIC DNA]</scope>
    <source>
        <strain evidence="3">ATCC 26659 / Pp 5 / PN500</strain>
    </source>
</reference>
<dbReference type="RefSeq" id="XP_020432866.1">
    <property type="nucleotide sequence ID" value="XM_020577192.1"/>
</dbReference>
<name>D3BCV4_HETP5</name>
<evidence type="ECO:0000313" key="2">
    <source>
        <dbReference type="EMBL" id="EFA80746.1"/>
    </source>
</evidence>
<evidence type="ECO:0000256" key="1">
    <source>
        <dbReference type="SAM" id="MobiDB-lite"/>
    </source>
</evidence>
<keyword evidence="3" id="KW-1185">Reference proteome</keyword>
<evidence type="ECO:0000313" key="3">
    <source>
        <dbReference type="Proteomes" id="UP000001396"/>
    </source>
</evidence>
<comment type="caution">
    <text evidence="2">The sequence shown here is derived from an EMBL/GenBank/DDBJ whole genome shotgun (WGS) entry which is preliminary data.</text>
</comment>
<dbReference type="InParanoid" id="D3BCV4"/>
<dbReference type="GeneID" id="31361815"/>
<dbReference type="AlphaFoldDB" id="D3BCV4"/>
<protein>
    <submittedName>
        <fullName evidence="2">Uncharacterized protein</fullName>
    </submittedName>
</protein>
<dbReference type="EMBL" id="ADBJ01000028">
    <property type="protein sequence ID" value="EFA80746.1"/>
    <property type="molecule type" value="Genomic_DNA"/>
</dbReference>
<feature type="region of interest" description="Disordered" evidence="1">
    <location>
        <begin position="280"/>
        <end position="304"/>
    </location>
</feature>
<feature type="compositionally biased region" description="Low complexity" evidence="1">
    <location>
        <begin position="286"/>
        <end position="304"/>
    </location>
</feature>
<proteinExistence type="predicted"/>
<gene>
    <name evidence="2" type="ORF">PPL_06332</name>
</gene>
<dbReference type="Proteomes" id="UP000001396">
    <property type="component" value="Unassembled WGS sequence"/>
</dbReference>
<feature type="region of interest" description="Disordered" evidence="1">
    <location>
        <begin position="1"/>
        <end position="21"/>
    </location>
</feature>
<organism evidence="2 3">
    <name type="scientific">Heterostelium pallidum (strain ATCC 26659 / Pp 5 / PN500)</name>
    <name type="common">Cellular slime mold</name>
    <name type="synonym">Polysphondylium pallidum</name>
    <dbReference type="NCBI Taxonomy" id="670386"/>
    <lineage>
        <taxon>Eukaryota</taxon>
        <taxon>Amoebozoa</taxon>
        <taxon>Evosea</taxon>
        <taxon>Eumycetozoa</taxon>
        <taxon>Dictyostelia</taxon>
        <taxon>Acytosteliales</taxon>
        <taxon>Acytosteliaceae</taxon>
        <taxon>Heterostelium</taxon>
    </lineage>
</organism>
<sequence length="327" mass="36962">MQVLAVPMSRSKKQKRDPTEEEILEDASMIIPKSYVLDIDTPLPGQTNYFEIQLCLYRVFNRKSAHKLKSFFTDPTSTFSQLDSKITNMHQDNLDKFMKKFTDVGSAVSKIPMPPVTNSLQVLSVVPDIIQLGANTKEMLTLQPLLWETTRVCGSINNGEYTYNLEWGFISQKDNITERTSNSVSIPWMVKKRYTACPRHSMVRHKKNGSTILQFSVTMIDNNAPNSRPKSLPLLSEPNLQKIFGNPNDSLKKKLPLTHQYSQEEMHLSELSIKKEPSSNALPIKQNSNNNTNQNNQNNTNVESNTPAATTIQFNDTPLIHSNSSSS</sequence>
<accession>D3BCV4</accession>